<feature type="signal peptide" evidence="1">
    <location>
        <begin position="1"/>
        <end position="29"/>
    </location>
</feature>
<name>A0A074JUQ5_9RHOB</name>
<dbReference type="InterPro" id="IPR003646">
    <property type="entry name" value="SH3-like_bac-type"/>
</dbReference>
<dbReference type="eggNOG" id="COG4991">
    <property type="taxonomic scope" value="Bacteria"/>
</dbReference>
<dbReference type="Gene3D" id="2.30.30.40">
    <property type="entry name" value="SH3 Domains"/>
    <property type="match status" value="1"/>
</dbReference>
<dbReference type="Pfam" id="PF08239">
    <property type="entry name" value="SH3_3"/>
    <property type="match status" value="1"/>
</dbReference>
<proteinExistence type="predicted"/>
<keyword evidence="4" id="KW-1185">Reference proteome</keyword>
<organism evidence="3 4">
    <name type="scientific">Thioclava indica</name>
    <dbReference type="NCBI Taxonomy" id="1353528"/>
    <lineage>
        <taxon>Bacteria</taxon>
        <taxon>Pseudomonadati</taxon>
        <taxon>Pseudomonadota</taxon>
        <taxon>Alphaproteobacteria</taxon>
        <taxon>Rhodobacterales</taxon>
        <taxon>Paracoccaceae</taxon>
        <taxon>Thioclava</taxon>
    </lineage>
</organism>
<gene>
    <name evidence="3" type="ORF">DT23_13765</name>
</gene>
<reference evidence="3 4" key="1">
    <citation type="journal article" date="2015" name="Antonie Van Leeuwenhoek">
        <title>Thioclava indica sp. nov., isolated from surface seawater of the Indian Ocean.</title>
        <authorList>
            <person name="Liu Y."/>
            <person name="Lai Q."/>
            <person name="Du J."/>
            <person name="Xu H."/>
            <person name="Jiang L."/>
            <person name="Shao Z."/>
        </authorList>
    </citation>
    <scope>NUCLEOTIDE SEQUENCE [LARGE SCALE GENOMIC DNA]</scope>
    <source>
        <strain evidence="3 4">DT23-4</strain>
    </source>
</reference>
<dbReference type="AlphaFoldDB" id="A0A074JUQ5"/>
<accession>A0A074JUQ5</accession>
<dbReference type="OrthoDB" id="8451772at2"/>
<sequence length="105" mass="11599">MYPTRIPTRRVALITALIAANLMALPALADSWRGSYEVTGVKGGDMLKMREGPGVGYKVIVGLPNGTRVKVQSCQRLGNTRWCEVTLERARGLKGYVSESYLREK</sequence>
<dbReference type="EMBL" id="AUNB01000021">
    <property type="protein sequence ID" value="KEO60189.1"/>
    <property type="molecule type" value="Genomic_DNA"/>
</dbReference>
<dbReference type="STRING" id="1353528.DT23_13765"/>
<dbReference type="Proteomes" id="UP000027471">
    <property type="component" value="Unassembled WGS sequence"/>
</dbReference>
<keyword evidence="1" id="KW-0732">Signal</keyword>
<comment type="caution">
    <text evidence="3">The sequence shown here is derived from an EMBL/GenBank/DDBJ whole genome shotgun (WGS) entry which is preliminary data.</text>
</comment>
<evidence type="ECO:0000313" key="4">
    <source>
        <dbReference type="Proteomes" id="UP000027471"/>
    </source>
</evidence>
<protein>
    <recommendedName>
        <fullName evidence="2">SH3b domain-containing protein</fullName>
    </recommendedName>
</protein>
<evidence type="ECO:0000313" key="3">
    <source>
        <dbReference type="EMBL" id="KEO60189.1"/>
    </source>
</evidence>
<feature type="domain" description="SH3b" evidence="2">
    <location>
        <begin position="47"/>
        <end position="102"/>
    </location>
</feature>
<evidence type="ECO:0000259" key="2">
    <source>
        <dbReference type="Pfam" id="PF08239"/>
    </source>
</evidence>
<feature type="chain" id="PRO_5001695132" description="SH3b domain-containing protein" evidence="1">
    <location>
        <begin position="30"/>
        <end position="105"/>
    </location>
</feature>
<evidence type="ECO:0000256" key="1">
    <source>
        <dbReference type="SAM" id="SignalP"/>
    </source>
</evidence>